<dbReference type="SUPFAM" id="SSF57667">
    <property type="entry name" value="beta-beta-alpha zinc fingers"/>
    <property type="match status" value="6"/>
</dbReference>
<feature type="binding site" evidence="13">
    <location>
        <position position="57"/>
    </location>
    <ligand>
        <name>Zn(2+)</name>
        <dbReference type="ChEBI" id="CHEBI:29105"/>
    </ligand>
</feature>
<dbReference type="PROSITE" id="PS50157">
    <property type="entry name" value="ZINC_FINGER_C2H2_2"/>
    <property type="match status" value="11"/>
</dbReference>
<dbReference type="FunFam" id="3.30.160.60:FF:000557">
    <property type="entry name" value="zinc finger and SCAN domain-containing protein 29"/>
    <property type="match status" value="1"/>
</dbReference>
<dbReference type="InterPro" id="IPR013087">
    <property type="entry name" value="Znf_C2H2_type"/>
</dbReference>
<gene>
    <name evidence="16" type="ORF">Zmor_014132</name>
</gene>
<evidence type="ECO:0000256" key="12">
    <source>
        <dbReference type="PROSITE-ProRule" id="PRU00042"/>
    </source>
</evidence>
<feature type="domain" description="C2H2-type" evidence="14">
    <location>
        <begin position="347"/>
        <end position="375"/>
    </location>
</feature>
<dbReference type="InterPro" id="IPR036236">
    <property type="entry name" value="Znf_C2H2_sf"/>
</dbReference>
<comment type="caution">
    <text evidence="16">The sequence shown here is derived from an EMBL/GenBank/DDBJ whole genome shotgun (WGS) entry which is preliminary data.</text>
</comment>
<keyword evidence="10" id="KW-0804">Transcription</keyword>
<feature type="binding site" evidence="13">
    <location>
        <position position="60"/>
    </location>
    <ligand>
        <name>Zn(2+)</name>
        <dbReference type="ChEBI" id="CHEBI:29105"/>
    </ligand>
</feature>
<feature type="domain" description="C2H2-type" evidence="14">
    <location>
        <begin position="262"/>
        <end position="289"/>
    </location>
</feature>
<feature type="domain" description="C2H2-type" evidence="14">
    <location>
        <begin position="290"/>
        <end position="317"/>
    </location>
</feature>
<keyword evidence="8" id="KW-0805">Transcription regulation</keyword>
<evidence type="ECO:0000259" key="15">
    <source>
        <dbReference type="PROSITE" id="PS51915"/>
    </source>
</evidence>
<dbReference type="Gene3D" id="3.40.1800.20">
    <property type="match status" value="1"/>
</dbReference>
<evidence type="ECO:0000256" key="10">
    <source>
        <dbReference type="ARBA" id="ARBA00023163"/>
    </source>
</evidence>
<dbReference type="InterPro" id="IPR012934">
    <property type="entry name" value="Znf_AD"/>
</dbReference>
<keyword evidence="11" id="KW-0539">Nucleus</keyword>
<feature type="domain" description="C2H2-type" evidence="14">
    <location>
        <begin position="206"/>
        <end position="233"/>
    </location>
</feature>
<dbReference type="GO" id="GO:0003677">
    <property type="term" value="F:DNA binding"/>
    <property type="evidence" value="ECO:0007669"/>
    <property type="project" value="UniProtKB-KW"/>
</dbReference>
<proteinExistence type="inferred from homology"/>
<evidence type="ECO:0000256" key="6">
    <source>
        <dbReference type="ARBA" id="ARBA00022771"/>
    </source>
</evidence>
<dbReference type="FunFam" id="3.30.160.60:FF:000446">
    <property type="entry name" value="Zinc finger protein"/>
    <property type="match status" value="1"/>
</dbReference>
<dbReference type="AlphaFoldDB" id="A0AA38MG57"/>
<evidence type="ECO:0000256" key="4">
    <source>
        <dbReference type="ARBA" id="ARBA00022723"/>
    </source>
</evidence>
<dbReference type="FunFam" id="3.30.160.60:FF:001289">
    <property type="entry name" value="Zinc finger protein 574"/>
    <property type="match status" value="1"/>
</dbReference>
<comment type="similarity">
    <text evidence="3">Belongs to the krueppel C2H2-type zinc-finger protein family.</text>
</comment>
<evidence type="ECO:0000256" key="8">
    <source>
        <dbReference type="ARBA" id="ARBA00023015"/>
    </source>
</evidence>
<keyword evidence="7 13" id="KW-0862">Zinc</keyword>
<evidence type="ECO:0000313" key="17">
    <source>
        <dbReference type="Proteomes" id="UP001168821"/>
    </source>
</evidence>
<dbReference type="PANTHER" id="PTHR16515:SF49">
    <property type="entry name" value="GASTRULA ZINC FINGER PROTEIN XLCGF49.1-LIKE-RELATED"/>
    <property type="match status" value="1"/>
</dbReference>
<keyword evidence="9" id="KW-0238">DNA-binding</keyword>
<dbReference type="SMART" id="SM00355">
    <property type="entry name" value="ZnF_C2H2"/>
    <property type="match status" value="11"/>
</dbReference>
<feature type="domain" description="ZAD" evidence="15">
    <location>
        <begin position="14"/>
        <end position="84"/>
    </location>
</feature>
<comment type="subcellular location">
    <subcellularLocation>
        <location evidence="2">Nucleus</location>
    </subcellularLocation>
</comment>
<dbReference type="Gene3D" id="3.30.160.60">
    <property type="entry name" value="Classic Zinc Finger"/>
    <property type="match status" value="9"/>
</dbReference>
<evidence type="ECO:0000256" key="2">
    <source>
        <dbReference type="ARBA" id="ARBA00004123"/>
    </source>
</evidence>
<evidence type="ECO:0000256" key="7">
    <source>
        <dbReference type="ARBA" id="ARBA00022833"/>
    </source>
</evidence>
<dbReference type="InterPro" id="IPR050331">
    <property type="entry name" value="Zinc_finger"/>
</dbReference>
<evidence type="ECO:0000256" key="3">
    <source>
        <dbReference type="ARBA" id="ARBA00006991"/>
    </source>
</evidence>
<dbReference type="Pfam" id="PF12874">
    <property type="entry name" value="zf-met"/>
    <property type="match status" value="1"/>
</dbReference>
<dbReference type="SMART" id="SM00868">
    <property type="entry name" value="zf-AD"/>
    <property type="match status" value="1"/>
</dbReference>
<keyword evidence="4 13" id="KW-0479">Metal-binding</keyword>
<feature type="domain" description="C2H2-type" evidence="14">
    <location>
        <begin position="234"/>
        <end position="261"/>
    </location>
</feature>
<dbReference type="SUPFAM" id="SSF57716">
    <property type="entry name" value="Glucocorticoid receptor-like (DNA-binding domain)"/>
    <property type="match status" value="1"/>
</dbReference>
<evidence type="ECO:0000256" key="9">
    <source>
        <dbReference type="ARBA" id="ARBA00023125"/>
    </source>
</evidence>
<feature type="domain" description="C2H2-type" evidence="14">
    <location>
        <begin position="436"/>
        <end position="463"/>
    </location>
</feature>
<dbReference type="GO" id="GO:0005634">
    <property type="term" value="C:nucleus"/>
    <property type="evidence" value="ECO:0007669"/>
    <property type="project" value="UniProtKB-SubCell"/>
</dbReference>
<protein>
    <submittedName>
        <fullName evidence="16">Uncharacterized protein</fullName>
    </submittedName>
</protein>
<dbReference type="PROSITE" id="PS51915">
    <property type="entry name" value="ZAD"/>
    <property type="match status" value="1"/>
</dbReference>
<dbReference type="GO" id="GO:0008270">
    <property type="term" value="F:zinc ion binding"/>
    <property type="evidence" value="ECO:0007669"/>
    <property type="project" value="UniProtKB-UniRule"/>
</dbReference>
<accession>A0AA38MG57</accession>
<dbReference type="Pfam" id="PF00096">
    <property type="entry name" value="zf-C2H2"/>
    <property type="match status" value="9"/>
</dbReference>
<feature type="domain" description="C2H2-type" evidence="14">
    <location>
        <begin position="319"/>
        <end position="346"/>
    </location>
</feature>
<dbReference type="FunFam" id="3.30.160.60:FF:000060">
    <property type="entry name" value="zinc finger protein 436"/>
    <property type="match status" value="1"/>
</dbReference>
<organism evidence="16 17">
    <name type="scientific">Zophobas morio</name>
    <dbReference type="NCBI Taxonomy" id="2755281"/>
    <lineage>
        <taxon>Eukaryota</taxon>
        <taxon>Metazoa</taxon>
        <taxon>Ecdysozoa</taxon>
        <taxon>Arthropoda</taxon>
        <taxon>Hexapoda</taxon>
        <taxon>Insecta</taxon>
        <taxon>Pterygota</taxon>
        <taxon>Neoptera</taxon>
        <taxon>Endopterygota</taxon>
        <taxon>Coleoptera</taxon>
        <taxon>Polyphaga</taxon>
        <taxon>Cucujiformia</taxon>
        <taxon>Tenebrionidae</taxon>
        <taxon>Zophobas</taxon>
    </lineage>
</organism>
<feature type="binding site" evidence="13">
    <location>
        <position position="16"/>
    </location>
    <ligand>
        <name>Zn(2+)</name>
        <dbReference type="ChEBI" id="CHEBI:29105"/>
    </ligand>
</feature>
<name>A0AA38MG57_9CUCU</name>
<evidence type="ECO:0000259" key="14">
    <source>
        <dbReference type="PROSITE" id="PS50157"/>
    </source>
</evidence>
<evidence type="ECO:0000256" key="11">
    <source>
        <dbReference type="ARBA" id="ARBA00023242"/>
    </source>
</evidence>
<keyword evidence="6 12" id="KW-0863">Zinc-finger</keyword>
<dbReference type="EMBL" id="JALNTZ010000004">
    <property type="protein sequence ID" value="KAJ3654983.1"/>
    <property type="molecule type" value="Genomic_DNA"/>
</dbReference>
<dbReference type="FunFam" id="3.30.160.60:FF:000145">
    <property type="entry name" value="Zinc finger protein 574"/>
    <property type="match status" value="1"/>
</dbReference>
<feature type="domain" description="C2H2-type" evidence="14">
    <location>
        <begin position="492"/>
        <end position="518"/>
    </location>
</feature>
<evidence type="ECO:0000256" key="5">
    <source>
        <dbReference type="ARBA" id="ARBA00022737"/>
    </source>
</evidence>
<keyword evidence="17" id="KW-1185">Reference proteome</keyword>
<keyword evidence="5" id="KW-0677">Repeat</keyword>
<reference evidence="16" key="1">
    <citation type="journal article" date="2023" name="G3 (Bethesda)">
        <title>Whole genome assemblies of Zophobas morio and Tenebrio molitor.</title>
        <authorList>
            <person name="Kaur S."/>
            <person name="Stinson S.A."/>
            <person name="diCenzo G.C."/>
        </authorList>
    </citation>
    <scope>NUCLEOTIDE SEQUENCE</scope>
    <source>
        <strain evidence="16">QUZm001</strain>
    </source>
</reference>
<comment type="function">
    <text evidence="1">May be involved in transcriptional regulation.</text>
</comment>
<evidence type="ECO:0000256" key="13">
    <source>
        <dbReference type="PROSITE-ProRule" id="PRU01263"/>
    </source>
</evidence>
<feature type="domain" description="C2H2-type" evidence="14">
    <location>
        <begin position="376"/>
        <end position="404"/>
    </location>
</feature>
<sequence length="518" mass="59538">MEAFIEYEHLQIEEVCRICLIKKDQMSLIYEAGLADMLLECASVQVTPENGLFNFVCNHCQNEVSRWYLFKQQVVRSFEIGKWLLSRKQKSSENVTRINITNEHAETQKISTNYEINLECPVQYATDASSEVIDNVGLKNLFDTQSNISKKVEAERFSNIIDNSNTNEHGSLQATLLSNLNTVKIVPEEKNQSECDIRKKKSVDDLICKVCGKQCTSTNSYNRHIKTHDETRPYVCCKCDKPFKTSQVLSEHMKRHYDDRRYQCELCSRKFYSKASLNDHMRSHTGEKPFKCEVCGRSFGTKAILRQHTAIHTVREKKYQCKICNKFLLSAGSLETHIKKHSGVKPFPCSGCDKRFFTKEAMQRHFGAIHDTDNNFLCNVCSKVCSTKVHLNNHMKKKHLGLGRPLNAVCLECGKQCGSAAELKVHMRVHTGERPYVCDICNKRFIAKGNLNSHKQRHTGKKPFLCNHCGKAFGEKSTLKVHERIHTGEHPYKCEICDKAYVQSSALRTHMKTHWKQQ</sequence>
<feature type="binding site" evidence="13">
    <location>
        <position position="19"/>
    </location>
    <ligand>
        <name>Zn(2+)</name>
        <dbReference type="ChEBI" id="CHEBI:29105"/>
    </ligand>
</feature>
<evidence type="ECO:0000256" key="1">
    <source>
        <dbReference type="ARBA" id="ARBA00003767"/>
    </source>
</evidence>
<feature type="domain" description="C2H2-type" evidence="14">
    <location>
        <begin position="408"/>
        <end position="435"/>
    </location>
</feature>
<dbReference type="Proteomes" id="UP001168821">
    <property type="component" value="Unassembled WGS sequence"/>
</dbReference>
<dbReference type="FunFam" id="3.30.160.60:FF:002349">
    <property type="entry name" value="Zinc finger and BTB domain-containing 40"/>
    <property type="match status" value="1"/>
</dbReference>
<feature type="domain" description="C2H2-type" evidence="14">
    <location>
        <begin position="464"/>
        <end position="491"/>
    </location>
</feature>
<dbReference type="PANTHER" id="PTHR16515">
    <property type="entry name" value="PR DOMAIN ZINC FINGER PROTEIN"/>
    <property type="match status" value="1"/>
</dbReference>
<dbReference type="Pfam" id="PF07776">
    <property type="entry name" value="zf-AD"/>
    <property type="match status" value="1"/>
</dbReference>
<dbReference type="PROSITE" id="PS00028">
    <property type="entry name" value="ZINC_FINGER_C2H2_1"/>
    <property type="match status" value="11"/>
</dbReference>
<evidence type="ECO:0000313" key="16">
    <source>
        <dbReference type="EMBL" id="KAJ3654983.1"/>
    </source>
</evidence>
<dbReference type="GO" id="GO:0006357">
    <property type="term" value="P:regulation of transcription by RNA polymerase II"/>
    <property type="evidence" value="ECO:0007669"/>
    <property type="project" value="UniProtKB-ARBA"/>
</dbReference>